<reference evidence="1 2" key="1">
    <citation type="submission" date="2014-08" db="EMBL/GenBank/DDBJ databases">
        <title>Complete genome sequence of Corynebacterium aquilae S-613T(T) (=DSM 44791(T)), isolated from the choana of a healthy golden eagle.</title>
        <authorList>
            <person name="Ruckert C."/>
            <person name="Albersmeier A."/>
            <person name="Winkler A."/>
            <person name="Kalinowski J."/>
        </authorList>
    </citation>
    <scope>NUCLEOTIDE SEQUENCE [LARGE SCALE GENOMIC DNA]</scope>
    <source>
        <strain evidence="1 2">S-613</strain>
    </source>
</reference>
<sequence>MLIVLAPSETKAAGGSGAPVVFDDRCVLSFPELNERRHAIAKDLVALCAGDVEAAAQALKVGPAKFGDVEATAELLSAPTMPAIERYTGVQYDALDAGSLTQDQRQCLAVGSALFGLVRANDPIPFYRLSGGSKVPSADGSVPTMKARWGTAITDVLSAVAADELLVDLRSGTYQQLGKVKDAVTVRVESEFPDGTRKVVSHFNKHYKGLLARELALSGVQCASMDEVAEVAAAAGMRVEVSSGSELTLVVPAS</sequence>
<proteinExistence type="predicted"/>
<dbReference type="EMBL" id="CP009245">
    <property type="protein sequence ID" value="APT84976.1"/>
    <property type="molecule type" value="Genomic_DNA"/>
</dbReference>
<evidence type="ECO:0000313" key="2">
    <source>
        <dbReference type="Proteomes" id="UP000185478"/>
    </source>
</evidence>
<dbReference type="GO" id="GO:0033194">
    <property type="term" value="P:response to hydroperoxide"/>
    <property type="evidence" value="ECO:0007669"/>
    <property type="project" value="TreeGrafter"/>
</dbReference>
<accession>A0A1L7CGL1</accession>
<dbReference type="STRING" id="1431546.CAQU_07710"/>
<dbReference type="RefSeq" id="WP_075726591.1">
    <property type="nucleotide sequence ID" value="NZ_CP009245.1"/>
</dbReference>
<dbReference type="OrthoDB" id="3210767at2"/>
<dbReference type="Pfam" id="PF03883">
    <property type="entry name" value="H2O2_YaaD"/>
    <property type="match status" value="1"/>
</dbReference>
<dbReference type="InterPro" id="IPR005583">
    <property type="entry name" value="YaaA"/>
</dbReference>
<dbReference type="PANTHER" id="PTHR30283">
    <property type="entry name" value="PEROXIDE STRESS RESPONSE PROTEIN YAAA"/>
    <property type="match status" value="1"/>
</dbReference>
<dbReference type="Proteomes" id="UP000185478">
    <property type="component" value="Chromosome"/>
</dbReference>
<protein>
    <submittedName>
        <fullName evidence="1">Uncharacterized protein</fullName>
    </submittedName>
</protein>
<dbReference type="PANTHER" id="PTHR30283:SF4">
    <property type="entry name" value="PEROXIDE STRESS RESISTANCE PROTEIN YAAA"/>
    <property type="match status" value="1"/>
</dbReference>
<gene>
    <name evidence="1" type="ORF">CAQU_07710</name>
</gene>
<dbReference type="AlphaFoldDB" id="A0A1L7CGL1"/>
<dbReference type="GO" id="GO:0005829">
    <property type="term" value="C:cytosol"/>
    <property type="evidence" value="ECO:0007669"/>
    <property type="project" value="TreeGrafter"/>
</dbReference>
<name>A0A1L7CGL1_9CORY</name>
<evidence type="ECO:0000313" key="1">
    <source>
        <dbReference type="EMBL" id="APT84976.1"/>
    </source>
</evidence>
<dbReference type="KEGG" id="caqu:CAQU_07710"/>
<keyword evidence="2" id="KW-1185">Reference proteome</keyword>
<dbReference type="NCBIfam" id="NF002546">
    <property type="entry name" value="PRK02101.2-4"/>
    <property type="match status" value="1"/>
</dbReference>
<organism evidence="1 2">
    <name type="scientific">Corynebacterium aquilae DSM 44791</name>
    <dbReference type="NCBI Taxonomy" id="1431546"/>
    <lineage>
        <taxon>Bacteria</taxon>
        <taxon>Bacillati</taxon>
        <taxon>Actinomycetota</taxon>
        <taxon>Actinomycetes</taxon>
        <taxon>Mycobacteriales</taxon>
        <taxon>Corynebacteriaceae</taxon>
        <taxon>Corynebacterium</taxon>
    </lineage>
</organism>